<proteinExistence type="predicted"/>
<feature type="compositionally biased region" description="Polar residues" evidence="1">
    <location>
        <begin position="119"/>
        <end position="128"/>
    </location>
</feature>
<protein>
    <submittedName>
        <fullName evidence="2">Uncharacterized protein</fullName>
    </submittedName>
</protein>
<accession>A0A7I7YP07</accession>
<keyword evidence="3" id="KW-1185">Reference proteome</keyword>
<evidence type="ECO:0000256" key="1">
    <source>
        <dbReference type="SAM" id="MobiDB-lite"/>
    </source>
</evidence>
<feature type="compositionally biased region" description="Low complexity" evidence="1">
    <location>
        <begin position="62"/>
        <end position="98"/>
    </location>
</feature>
<gene>
    <name evidence="2" type="ORF">MPRM_08670</name>
</gene>
<evidence type="ECO:0000313" key="2">
    <source>
        <dbReference type="EMBL" id="BBZ43586.1"/>
    </source>
</evidence>
<dbReference type="EMBL" id="AP022614">
    <property type="protein sequence ID" value="BBZ43586.1"/>
    <property type="molecule type" value="Genomic_DNA"/>
</dbReference>
<feature type="region of interest" description="Disordered" evidence="1">
    <location>
        <begin position="62"/>
        <end position="128"/>
    </location>
</feature>
<reference evidence="2 3" key="1">
    <citation type="journal article" date="2019" name="Emerg. Microbes Infect.">
        <title>Comprehensive subspecies identification of 175 nontuberculous mycobacteria species based on 7547 genomic profiles.</title>
        <authorList>
            <person name="Matsumoto Y."/>
            <person name="Kinjo T."/>
            <person name="Motooka D."/>
            <person name="Nabeya D."/>
            <person name="Jung N."/>
            <person name="Uechi K."/>
            <person name="Horii T."/>
            <person name="Iida T."/>
            <person name="Fujita J."/>
            <person name="Nakamura S."/>
        </authorList>
    </citation>
    <scope>NUCLEOTIDE SEQUENCE [LARGE SCALE GENOMIC DNA]</scope>
    <source>
        <strain evidence="2 3">JCM 14742</strain>
    </source>
</reference>
<feature type="region of interest" description="Disordered" evidence="1">
    <location>
        <begin position="1"/>
        <end position="41"/>
    </location>
</feature>
<organism evidence="2 3">
    <name type="scientific">Mycobacterium parmense</name>
    <dbReference type="NCBI Taxonomy" id="185642"/>
    <lineage>
        <taxon>Bacteria</taxon>
        <taxon>Bacillati</taxon>
        <taxon>Actinomycetota</taxon>
        <taxon>Actinomycetes</taxon>
        <taxon>Mycobacteriales</taxon>
        <taxon>Mycobacteriaceae</taxon>
        <taxon>Mycobacterium</taxon>
        <taxon>Mycobacterium simiae complex</taxon>
    </lineage>
</organism>
<dbReference type="Proteomes" id="UP000467105">
    <property type="component" value="Chromosome"/>
</dbReference>
<evidence type="ECO:0000313" key="3">
    <source>
        <dbReference type="Proteomes" id="UP000467105"/>
    </source>
</evidence>
<name>A0A7I7YP07_9MYCO</name>
<sequence length="128" mass="12439">MPPKRRTQCATRAAPQHSANETATGPCHSRGPAAADATSSAAIHAATTNAGCVPTTLAPRALPAAAATPRRQASTAATRPAATATATAAAPSAPKARPCSVITTTTAATPKGPVPPSRITASARSGGP</sequence>
<dbReference type="AlphaFoldDB" id="A0A7I7YP07"/>